<dbReference type="EMBL" id="JASCTH010000005">
    <property type="protein sequence ID" value="MDI6099000.1"/>
    <property type="molecule type" value="Genomic_DNA"/>
</dbReference>
<evidence type="ECO:0000313" key="7">
    <source>
        <dbReference type="Proteomes" id="UP001241758"/>
    </source>
</evidence>
<dbReference type="SUPFAM" id="SSF46689">
    <property type="entry name" value="Homeodomain-like"/>
    <property type="match status" value="1"/>
</dbReference>
<keyword evidence="1" id="KW-0805">Transcription regulation</keyword>
<dbReference type="SUPFAM" id="SSF48498">
    <property type="entry name" value="Tetracyclin repressor-like, C-terminal domain"/>
    <property type="match status" value="1"/>
</dbReference>
<proteinExistence type="predicted"/>
<reference evidence="6 7" key="1">
    <citation type="submission" date="2023-05" db="EMBL/GenBank/DDBJ databases">
        <title>Actinoplanes sp. NEAU-A12 genome sequencing.</title>
        <authorList>
            <person name="Wang Z.-S."/>
        </authorList>
    </citation>
    <scope>NUCLEOTIDE SEQUENCE [LARGE SCALE GENOMIC DNA]</scope>
    <source>
        <strain evidence="6 7">NEAU-A12</strain>
    </source>
</reference>
<evidence type="ECO:0000256" key="1">
    <source>
        <dbReference type="ARBA" id="ARBA00023015"/>
    </source>
</evidence>
<evidence type="ECO:0000256" key="3">
    <source>
        <dbReference type="ARBA" id="ARBA00023163"/>
    </source>
</evidence>
<comment type="caution">
    <text evidence="6">The sequence shown here is derived from an EMBL/GenBank/DDBJ whole genome shotgun (WGS) entry which is preliminary data.</text>
</comment>
<name>A0ABT6WGZ1_9ACTN</name>
<evidence type="ECO:0000256" key="2">
    <source>
        <dbReference type="ARBA" id="ARBA00023125"/>
    </source>
</evidence>
<sequence length="197" mass="20726">MSTADRPGLTDRLVDEAARILVESGPAGLSLRRLATACGVSTMPVYTLFGDKQGLLAAMHREGFRRLGAALEQVAVTGDPLADLTALGAAYRAAALASPHLYALMFGHMAPDFSPGEQGRAAADATYQPLVDAVARCQRAGVLRGDDPQRIALHLWAVAHGMVNLELNRQLPPLGDPADLFREALGYAGAPFLTAPA</sequence>
<dbReference type="InterPro" id="IPR050109">
    <property type="entry name" value="HTH-type_TetR-like_transc_reg"/>
</dbReference>
<dbReference type="Proteomes" id="UP001241758">
    <property type="component" value="Unassembled WGS sequence"/>
</dbReference>
<organism evidence="6 7">
    <name type="scientific">Actinoplanes sandaracinus</name>
    <dbReference type="NCBI Taxonomy" id="3045177"/>
    <lineage>
        <taxon>Bacteria</taxon>
        <taxon>Bacillati</taxon>
        <taxon>Actinomycetota</taxon>
        <taxon>Actinomycetes</taxon>
        <taxon>Micromonosporales</taxon>
        <taxon>Micromonosporaceae</taxon>
        <taxon>Actinoplanes</taxon>
    </lineage>
</organism>
<dbReference type="InterPro" id="IPR001647">
    <property type="entry name" value="HTH_TetR"/>
</dbReference>
<keyword evidence="2 4" id="KW-0238">DNA-binding</keyword>
<gene>
    <name evidence="6" type="ORF">QLQ12_10345</name>
</gene>
<accession>A0ABT6WGZ1</accession>
<feature type="domain" description="HTH tetR-type" evidence="5">
    <location>
        <begin position="7"/>
        <end position="67"/>
    </location>
</feature>
<dbReference type="InterPro" id="IPR009057">
    <property type="entry name" value="Homeodomain-like_sf"/>
</dbReference>
<keyword evidence="3" id="KW-0804">Transcription</keyword>
<dbReference type="PROSITE" id="PS50977">
    <property type="entry name" value="HTH_TETR_2"/>
    <property type="match status" value="1"/>
</dbReference>
<dbReference type="Pfam" id="PF00440">
    <property type="entry name" value="TetR_N"/>
    <property type="match status" value="1"/>
</dbReference>
<evidence type="ECO:0000256" key="4">
    <source>
        <dbReference type="PROSITE-ProRule" id="PRU00335"/>
    </source>
</evidence>
<dbReference type="InterPro" id="IPR036271">
    <property type="entry name" value="Tet_transcr_reg_TetR-rel_C_sf"/>
</dbReference>
<dbReference type="PANTHER" id="PTHR30055">
    <property type="entry name" value="HTH-TYPE TRANSCRIPTIONAL REGULATOR RUTR"/>
    <property type="match status" value="1"/>
</dbReference>
<dbReference type="Pfam" id="PF13305">
    <property type="entry name" value="TetR_C_33"/>
    <property type="match status" value="1"/>
</dbReference>
<evidence type="ECO:0000259" key="5">
    <source>
        <dbReference type="PROSITE" id="PS50977"/>
    </source>
</evidence>
<dbReference type="RefSeq" id="WP_282758943.1">
    <property type="nucleotide sequence ID" value="NZ_JASCTH010000005.1"/>
</dbReference>
<evidence type="ECO:0000313" key="6">
    <source>
        <dbReference type="EMBL" id="MDI6099000.1"/>
    </source>
</evidence>
<protein>
    <submittedName>
        <fullName evidence="6">TetR/AcrR family transcriptional regulator</fullName>
    </submittedName>
</protein>
<feature type="DNA-binding region" description="H-T-H motif" evidence="4">
    <location>
        <begin position="30"/>
        <end position="49"/>
    </location>
</feature>
<keyword evidence="7" id="KW-1185">Reference proteome</keyword>
<dbReference type="PANTHER" id="PTHR30055:SF209">
    <property type="entry name" value="POSSIBLE TRANSCRIPTIONAL REGULATORY PROTEIN (PROBABLY TETR-FAMILY)"/>
    <property type="match status" value="1"/>
</dbReference>
<dbReference type="InterPro" id="IPR025996">
    <property type="entry name" value="MT1864/Rv1816-like_C"/>
</dbReference>
<dbReference type="Gene3D" id="1.10.357.10">
    <property type="entry name" value="Tetracycline Repressor, domain 2"/>
    <property type="match status" value="1"/>
</dbReference>